<gene>
    <name evidence="3" type="ORF">DSL64_17325</name>
</gene>
<comment type="caution">
    <text evidence="3">The sequence shown here is derived from an EMBL/GenBank/DDBJ whole genome shotgun (WGS) entry which is preliminary data.</text>
</comment>
<keyword evidence="2" id="KW-1134">Transmembrane beta strand</keyword>
<dbReference type="SUPFAM" id="SSF56954">
    <property type="entry name" value="Outer membrane efflux proteins (OEP)"/>
    <property type="match status" value="1"/>
</dbReference>
<dbReference type="PROSITE" id="PS51257">
    <property type="entry name" value="PROKAR_LIPOPROTEIN"/>
    <property type="match status" value="1"/>
</dbReference>
<evidence type="ECO:0000256" key="1">
    <source>
        <dbReference type="ARBA" id="ARBA00007613"/>
    </source>
</evidence>
<dbReference type="Gene3D" id="2.20.200.10">
    <property type="entry name" value="Outer membrane efflux proteins (OEP)"/>
    <property type="match status" value="1"/>
</dbReference>
<evidence type="ECO:0000313" key="3">
    <source>
        <dbReference type="EMBL" id="REA59758.1"/>
    </source>
</evidence>
<sequence>MKHIQKNMVAVIFLVTALTSCVVGKKYKRAELEMPEQFRNVEVTTGDTVIVPWKSFFKDPLLTDLIEKALVKNNELKTAMLTIEQLNLSYRQARLSILPSLNFALAGSRSYLSKKSLNGSISEQFLGTPYMDDYSTSLALSWEADIWGKTAMRKAGAQADLLAQQQNKLAIQTRIITQVAQAYYNLISFDQQLEIARRNVALSDSTLTIMNMQFKSGQINSLAIDQITAQKNTAELLLPLTHQSIELQENALSILCGEFPGSVERSANALDMEPEAPYSLGIPAHLLSRRPDVKAAELSVMTANARAGLAKAAMYPAFSITVQSGANSFKASTWFNLPGSIFNNLAVNLAQPIFQKRELKTAYETALLDQQKMEVQFKQTVLDAVGDVSNALTRSKHADERMAVVESRTASLQKANKDAIMLYKSGMATYIEVITAQSNALQNDVEAISIRLDKLNAVTDLYRAIGGGVQ</sequence>
<protein>
    <submittedName>
        <fullName evidence="3">TolC family protein</fullName>
    </submittedName>
</protein>
<dbReference type="PANTHER" id="PTHR30203:SF33">
    <property type="entry name" value="BLR4455 PROTEIN"/>
    <property type="match status" value="1"/>
</dbReference>
<evidence type="ECO:0000313" key="4">
    <source>
        <dbReference type="Proteomes" id="UP000256373"/>
    </source>
</evidence>
<dbReference type="PANTHER" id="PTHR30203">
    <property type="entry name" value="OUTER MEMBRANE CATION EFFLUX PROTEIN"/>
    <property type="match status" value="1"/>
</dbReference>
<dbReference type="RefSeq" id="WP_115832175.1">
    <property type="nucleotide sequence ID" value="NZ_QNUL01000014.1"/>
</dbReference>
<keyword evidence="2" id="KW-0449">Lipoprotein</keyword>
<dbReference type="NCBIfam" id="TIGR01845">
    <property type="entry name" value="outer_NodT"/>
    <property type="match status" value="1"/>
</dbReference>
<comment type="similarity">
    <text evidence="1 2">Belongs to the outer membrane factor (OMF) (TC 1.B.17) family.</text>
</comment>
<dbReference type="InterPro" id="IPR010131">
    <property type="entry name" value="MdtP/NodT-like"/>
</dbReference>
<accession>A0A3D8Y8W8</accession>
<name>A0A3D8Y8W8_9BACT</name>
<keyword evidence="2" id="KW-0472">Membrane</keyword>
<keyword evidence="2" id="KW-0564">Palmitate</keyword>
<keyword evidence="2" id="KW-0812">Transmembrane</keyword>
<comment type="subcellular location">
    <subcellularLocation>
        <location evidence="2">Cell membrane</location>
        <topology evidence="2">Lipid-anchor</topology>
    </subcellularLocation>
</comment>
<dbReference type="OrthoDB" id="9770517at2"/>
<dbReference type="Pfam" id="PF02321">
    <property type="entry name" value="OEP"/>
    <property type="match status" value="2"/>
</dbReference>
<organism evidence="3 4">
    <name type="scientific">Dyadobacter luteus</name>
    <dbReference type="NCBI Taxonomy" id="2259619"/>
    <lineage>
        <taxon>Bacteria</taxon>
        <taxon>Pseudomonadati</taxon>
        <taxon>Bacteroidota</taxon>
        <taxon>Cytophagia</taxon>
        <taxon>Cytophagales</taxon>
        <taxon>Spirosomataceae</taxon>
        <taxon>Dyadobacter</taxon>
    </lineage>
</organism>
<dbReference type="Gene3D" id="1.20.1600.10">
    <property type="entry name" value="Outer membrane efflux proteins (OEP)"/>
    <property type="match status" value="1"/>
</dbReference>
<dbReference type="GO" id="GO:0015562">
    <property type="term" value="F:efflux transmembrane transporter activity"/>
    <property type="evidence" value="ECO:0007669"/>
    <property type="project" value="InterPro"/>
</dbReference>
<keyword evidence="4" id="KW-1185">Reference proteome</keyword>
<proteinExistence type="inferred from homology"/>
<dbReference type="GO" id="GO:0005886">
    <property type="term" value="C:plasma membrane"/>
    <property type="evidence" value="ECO:0007669"/>
    <property type="project" value="UniProtKB-SubCell"/>
</dbReference>
<dbReference type="Proteomes" id="UP000256373">
    <property type="component" value="Unassembled WGS sequence"/>
</dbReference>
<evidence type="ECO:0000256" key="2">
    <source>
        <dbReference type="RuleBase" id="RU362097"/>
    </source>
</evidence>
<dbReference type="EMBL" id="QNUL01000014">
    <property type="protein sequence ID" value="REA59758.1"/>
    <property type="molecule type" value="Genomic_DNA"/>
</dbReference>
<dbReference type="InterPro" id="IPR003423">
    <property type="entry name" value="OMP_efflux"/>
</dbReference>
<dbReference type="AlphaFoldDB" id="A0A3D8Y8W8"/>
<reference evidence="3 4" key="1">
    <citation type="submission" date="2018-07" db="EMBL/GenBank/DDBJ databases">
        <title>Dyadobacter roseus sp. nov., isolated from rose rhizosphere soil.</title>
        <authorList>
            <person name="Chen L."/>
        </authorList>
    </citation>
    <scope>NUCLEOTIDE SEQUENCE [LARGE SCALE GENOMIC DNA]</scope>
    <source>
        <strain evidence="3 4">RS19</strain>
    </source>
</reference>